<reference evidence="1" key="1">
    <citation type="journal article" date="2020" name="Stud. Mycol.">
        <title>101 Dothideomycetes genomes: a test case for predicting lifestyles and emergence of pathogens.</title>
        <authorList>
            <person name="Haridas S."/>
            <person name="Albert R."/>
            <person name="Binder M."/>
            <person name="Bloem J."/>
            <person name="Labutti K."/>
            <person name="Salamov A."/>
            <person name="Andreopoulos B."/>
            <person name="Baker S."/>
            <person name="Barry K."/>
            <person name="Bills G."/>
            <person name="Bluhm B."/>
            <person name="Cannon C."/>
            <person name="Castanera R."/>
            <person name="Culley D."/>
            <person name="Daum C."/>
            <person name="Ezra D."/>
            <person name="Gonzalez J."/>
            <person name="Henrissat B."/>
            <person name="Kuo A."/>
            <person name="Liang C."/>
            <person name="Lipzen A."/>
            <person name="Lutzoni F."/>
            <person name="Magnuson J."/>
            <person name="Mondo S."/>
            <person name="Nolan M."/>
            <person name="Ohm R."/>
            <person name="Pangilinan J."/>
            <person name="Park H.-J."/>
            <person name="Ramirez L."/>
            <person name="Alfaro M."/>
            <person name="Sun H."/>
            <person name="Tritt A."/>
            <person name="Yoshinaga Y."/>
            <person name="Zwiers L.-H."/>
            <person name="Turgeon B."/>
            <person name="Goodwin S."/>
            <person name="Spatafora J."/>
            <person name="Crous P."/>
            <person name="Grigoriev I."/>
        </authorList>
    </citation>
    <scope>NUCLEOTIDE SEQUENCE</scope>
    <source>
        <strain evidence="1">CBS 121167</strain>
    </source>
</reference>
<keyword evidence="2" id="KW-1185">Reference proteome</keyword>
<organism evidence="1 2">
    <name type="scientific">Aplosporella prunicola CBS 121167</name>
    <dbReference type="NCBI Taxonomy" id="1176127"/>
    <lineage>
        <taxon>Eukaryota</taxon>
        <taxon>Fungi</taxon>
        <taxon>Dikarya</taxon>
        <taxon>Ascomycota</taxon>
        <taxon>Pezizomycotina</taxon>
        <taxon>Dothideomycetes</taxon>
        <taxon>Dothideomycetes incertae sedis</taxon>
        <taxon>Botryosphaeriales</taxon>
        <taxon>Aplosporellaceae</taxon>
        <taxon>Aplosporella</taxon>
    </lineage>
</organism>
<dbReference type="AlphaFoldDB" id="A0A6A6B213"/>
<dbReference type="OrthoDB" id="3938804at2759"/>
<dbReference type="EMBL" id="ML995497">
    <property type="protein sequence ID" value="KAF2138252.1"/>
    <property type="molecule type" value="Genomic_DNA"/>
</dbReference>
<proteinExistence type="predicted"/>
<name>A0A6A6B213_9PEZI</name>
<evidence type="ECO:0000313" key="1">
    <source>
        <dbReference type="EMBL" id="KAF2138252.1"/>
    </source>
</evidence>
<gene>
    <name evidence="1" type="ORF">K452DRAFT_290844</name>
</gene>
<dbReference type="Proteomes" id="UP000799438">
    <property type="component" value="Unassembled WGS sequence"/>
</dbReference>
<sequence length="67" mass="7104">MTSSGVALLHAPREHASGYYCCNCGFGPMLWSLYPACVNCGAEACANCTGTTLADLLPEDCHDEETM</sequence>
<dbReference type="RefSeq" id="XP_033393965.1">
    <property type="nucleotide sequence ID" value="XM_033541066.1"/>
</dbReference>
<protein>
    <submittedName>
        <fullName evidence="1">Uncharacterized protein</fullName>
    </submittedName>
</protein>
<evidence type="ECO:0000313" key="2">
    <source>
        <dbReference type="Proteomes" id="UP000799438"/>
    </source>
</evidence>
<accession>A0A6A6B213</accession>
<dbReference type="GeneID" id="54298562"/>